<name>A0ABQ5SG88_9CHLO</name>
<protein>
    <submittedName>
        <fullName evidence="1">Uncharacterized protein</fullName>
    </submittedName>
</protein>
<keyword evidence="2" id="KW-1185">Reference proteome</keyword>
<evidence type="ECO:0000313" key="1">
    <source>
        <dbReference type="EMBL" id="GLI68347.1"/>
    </source>
</evidence>
<dbReference type="EMBL" id="BSDZ01000079">
    <property type="protein sequence ID" value="GLI68347.1"/>
    <property type="molecule type" value="Genomic_DNA"/>
</dbReference>
<evidence type="ECO:0000313" key="2">
    <source>
        <dbReference type="Proteomes" id="UP001165090"/>
    </source>
</evidence>
<dbReference type="Proteomes" id="UP001165090">
    <property type="component" value="Unassembled WGS sequence"/>
</dbReference>
<comment type="caution">
    <text evidence="1">The sequence shown here is derived from an EMBL/GenBank/DDBJ whole genome shotgun (WGS) entry which is preliminary data.</text>
</comment>
<accession>A0ABQ5SG88</accession>
<gene>
    <name evidence="1" type="ORF">VaNZ11_012749</name>
</gene>
<organism evidence="1 2">
    <name type="scientific">Volvox africanus</name>
    <dbReference type="NCBI Taxonomy" id="51714"/>
    <lineage>
        <taxon>Eukaryota</taxon>
        <taxon>Viridiplantae</taxon>
        <taxon>Chlorophyta</taxon>
        <taxon>core chlorophytes</taxon>
        <taxon>Chlorophyceae</taxon>
        <taxon>CS clade</taxon>
        <taxon>Chlamydomonadales</taxon>
        <taxon>Volvocaceae</taxon>
        <taxon>Volvox</taxon>
    </lineage>
</organism>
<proteinExistence type="predicted"/>
<sequence length="117" mass="12738">MQDLGNNPMTSPRSKRIDVMHHLVREHVARGEVELGHCTTEKMVTDSLTRALGRLSLNGARPPWLDLVLVCPKEACLVMFGANRGTVAFGGSCSWVQSQHVQLAASVVSDRCRAAAK</sequence>
<reference evidence="1 2" key="1">
    <citation type="journal article" date="2023" name="IScience">
        <title>Expanded male sex-determining region conserved during the evolution of homothallism in the green alga Volvox.</title>
        <authorList>
            <person name="Yamamoto K."/>
            <person name="Matsuzaki R."/>
            <person name="Mahakham W."/>
            <person name="Heman W."/>
            <person name="Sekimoto H."/>
            <person name="Kawachi M."/>
            <person name="Minakuchi Y."/>
            <person name="Toyoda A."/>
            <person name="Nozaki H."/>
        </authorList>
    </citation>
    <scope>NUCLEOTIDE SEQUENCE [LARGE SCALE GENOMIC DNA]</scope>
    <source>
        <strain evidence="1 2">NIES-4468</strain>
    </source>
</reference>